<dbReference type="SUPFAM" id="SSF52833">
    <property type="entry name" value="Thioredoxin-like"/>
    <property type="match status" value="1"/>
</dbReference>
<dbReference type="EMBL" id="CP036498">
    <property type="protein sequence ID" value="QUS40319.1"/>
    <property type="molecule type" value="Genomic_DNA"/>
</dbReference>
<evidence type="ECO:0000256" key="3">
    <source>
        <dbReference type="ARBA" id="ARBA00023002"/>
    </source>
</evidence>
<evidence type="ECO:0000256" key="4">
    <source>
        <dbReference type="ARBA" id="ARBA00038969"/>
    </source>
</evidence>
<dbReference type="InterPro" id="IPR006659">
    <property type="entry name" value="Arsenate_reductase"/>
</dbReference>
<keyword evidence="2" id="KW-0059">Arsenical resistance</keyword>
<dbReference type="PROSITE" id="PS51354">
    <property type="entry name" value="GLUTAREDOXIN_2"/>
    <property type="match status" value="1"/>
</dbReference>
<evidence type="ECO:0000256" key="1">
    <source>
        <dbReference type="ARBA" id="ARBA00007198"/>
    </source>
</evidence>
<dbReference type="InterPro" id="IPR036249">
    <property type="entry name" value="Thioredoxin-like_sf"/>
</dbReference>
<organism evidence="8 9">
    <name type="scientific">Tardiphaga alba</name>
    <dbReference type="NCBI Taxonomy" id="340268"/>
    <lineage>
        <taxon>Bacteria</taxon>
        <taxon>Pseudomonadati</taxon>
        <taxon>Pseudomonadota</taxon>
        <taxon>Alphaproteobacteria</taxon>
        <taxon>Hyphomicrobiales</taxon>
        <taxon>Nitrobacteraceae</taxon>
        <taxon>Tardiphaga</taxon>
    </lineage>
</organism>
<dbReference type="CDD" id="cd03034">
    <property type="entry name" value="ArsC_ArsC"/>
    <property type="match status" value="1"/>
</dbReference>
<gene>
    <name evidence="8" type="primary">arsC</name>
    <name evidence="8" type="ORF">RPMA_16840</name>
</gene>
<accession>A0ABX8A987</accession>
<name>A0ABX8A987_9BRAD</name>
<dbReference type="PANTHER" id="PTHR30041:SF5">
    <property type="entry name" value="ARSENATE REDUCTASE-RELATED"/>
    <property type="match status" value="1"/>
</dbReference>
<dbReference type="Pfam" id="PF03960">
    <property type="entry name" value="ArsC"/>
    <property type="match status" value="1"/>
</dbReference>
<protein>
    <recommendedName>
        <fullName evidence="5 7">Arsenate reductase</fullName>
        <ecNumber evidence="4 7">1.20.4.1</ecNumber>
    </recommendedName>
</protein>
<dbReference type="PROSITE" id="PS51353">
    <property type="entry name" value="ARSC"/>
    <property type="match status" value="1"/>
</dbReference>
<evidence type="ECO:0000256" key="7">
    <source>
        <dbReference type="RuleBase" id="RU362029"/>
    </source>
</evidence>
<sequence length="114" mass="12318">MTVTIYHNPRCGTSRTTLALLQERGVEPVVIEYLKTPPDRQQLKALAKAVGGVRGLLREKEAVYGELGLADPTQGDDALLDAIAAHPILLNRPVVVTPKGARVCRPAETVLEIL</sequence>
<keyword evidence="3 7" id="KW-0560">Oxidoreductase</keyword>
<dbReference type="RefSeq" id="WP_211908900.1">
    <property type="nucleotide sequence ID" value="NZ_CP036498.1"/>
</dbReference>
<evidence type="ECO:0000313" key="9">
    <source>
        <dbReference type="Proteomes" id="UP000682843"/>
    </source>
</evidence>
<comment type="similarity">
    <text evidence="1 6 7">Belongs to the ArsC family.</text>
</comment>
<dbReference type="PANTHER" id="PTHR30041">
    <property type="entry name" value="ARSENATE REDUCTASE"/>
    <property type="match status" value="1"/>
</dbReference>
<dbReference type="Proteomes" id="UP000682843">
    <property type="component" value="Chromosome"/>
</dbReference>
<dbReference type="EC" id="1.20.4.1" evidence="4 7"/>
<evidence type="ECO:0000256" key="5">
    <source>
        <dbReference type="ARBA" id="ARBA00039879"/>
    </source>
</evidence>
<comment type="catalytic activity">
    <reaction evidence="7">
        <text>[glutaredoxin]-dithiol + arsenate + glutathione + H(+) = glutathionyl-S-S-[glutaredoxin] + arsenite + H2O</text>
        <dbReference type="Rhea" id="RHEA:22016"/>
        <dbReference type="Rhea" id="RHEA-COMP:10729"/>
        <dbReference type="Rhea" id="RHEA-COMP:17668"/>
        <dbReference type="ChEBI" id="CHEBI:15377"/>
        <dbReference type="ChEBI" id="CHEBI:15378"/>
        <dbReference type="ChEBI" id="CHEBI:29242"/>
        <dbReference type="ChEBI" id="CHEBI:29950"/>
        <dbReference type="ChEBI" id="CHEBI:48597"/>
        <dbReference type="ChEBI" id="CHEBI:57925"/>
        <dbReference type="ChEBI" id="CHEBI:146199"/>
        <dbReference type="EC" id="1.20.4.1"/>
    </reaction>
</comment>
<reference evidence="8 9" key="1">
    <citation type="submission" date="2019-02" db="EMBL/GenBank/DDBJ databases">
        <title>Emended description of the genus Rhodopseudomonas and description of Rhodopseudomonas albus sp. nov., a non-phototrophic, heavy-metal-tolerant bacterium isolated from garden soil.</title>
        <authorList>
            <person name="Bao Z."/>
            <person name="Cao W.W."/>
            <person name="Sato Y."/>
            <person name="Nishizawa T."/>
            <person name="Zhao J."/>
            <person name="Guo Y."/>
            <person name="Ohta H."/>
        </authorList>
    </citation>
    <scope>NUCLEOTIDE SEQUENCE [LARGE SCALE GENOMIC DNA]</scope>
    <source>
        <strain evidence="8 9">SK50-23</strain>
    </source>
</reference>
<dbReference type="GO" id="GO:0008794">
    <property type="term" value="F:arsenate reductase (glutaredoxin) activity"/>
    <property type="evidence" value="ECO:0007669"/>
    <property type="project" value="UniProtKB-EC"/>
</dbReference>
<dbReference type="InterPro" id="IPR006660">
    <property type="entry name" value="Arsenate_reductase-like"/>
</dbReference>
<evidence type="ECO:0000313" key="8">
    <source>
        <dbReference type="EMBL" id="QUS40319.1"/>
    </source>
</evidence>
<dbReference type="NCBIfam" id="TIGR00014">
    <property type="entry name" value="arsC"/>
    <property type="match status" value="1"/>
</dbReference>
<proteinExistence type="inferred from homology"/>
<keyword evidence="9" id="KW-1185">Reference proteome</keyword>
<evidence type="ECO:0000256" key="2">
    <source>
        <dbReference type="ARBA" id="ARBA00022849"/>
    </source>
</evidence>
<evidence type="ECO:0000256" key="6">
    <source>
        <dbReference type="PROSITE-ProRule" id="PRU01282"/>
    </source>
</evidence>
<dbReference type="Gene3D" id="3.40.30.10">
    <property type="entry name" value="Glutaredoxin"/>
    <property type="match status" value="1"/>
</dbReference>